<dbReference type="RefSeq" id="WP_290261890.1">
    <property type="nucleotide sequence ID" value="NZ_JAUFQG010000004.1"/>
</dbReference>
<dbReference type="EMBL" id="JBHSCX010000002">
    <property type="protein sequence ID" value="MFC4360930.1"/>
    <property type="molecule type" value="Genomic_DNA"/>
</dbReference>
<protein>
    <submittedName>
        <fullName evidence="1">Uncharacterized protein</fullName>
    </submittedName>
</protein>
<evidence type="ECO:0000313" key="1">
    <source>
        <dbReference type="EMBL" id="MFC4360930.1"/>
    </source>
</evidence>
<sequence length="227" mass="25407">MSIETSNNLHSPELKLESLQLDFEFAPSLHATGFRQVNPQRYVATVKNVWVFRELFVEVESNNGFNSPEDVSVRVSLVDITSNMRFDDFPTGPEIFSGQGLVHDVSPRVLADEISVEVASKRVTLQLMDRLGTNKHTLPTPGNDRGFEIRANWLGHGAKTFYIEPGIPEPEYAHFRAIGFVVETVQGPEGEDHFIQIKYQPIFPGAAPLLSAPIFLNQKLDEVYGPL</sequence>
<gene>
    <name evidence="1" type="ORF">ACFOX3_01380</name>
</gene>
<keyword evidence="2" id="KW-1185">Reference proteome</keyword>
<dbReference type="Proteomes" id="UP001595840">
    <property type="component" value="Unassembled WGS sequence"/>
</dbReference>
<reference evidence="2" key="1">
    <citation type="journal article" date="2019" name="Int. J. Syst. Evol. Microbiol.">
        <title>The Global Catalogue of Microorganisms (GCM) 10K type strain sequencing project: providing services to taxonomists for standard genome sequencing and annotation.</title>
        <authorList>
            <consortium name="The Broad Institute Genomics Platform"/>
            <consortium name="The Broad Institute Genome Sequencing Center for Infectious Disease"/>
            <person name="Wu L."/>
            <person name="Ma J."/>
        </authorList>
    </citation>
    <scope>NUCLEOTIDE SEQUENCE [LARGE SCALE GENOMIC DNA]</scope>
    <source>
        <strain evidence="2">CECT 8570</strain>
    </source>
</reference>
<accession>A0ABV8V132</accession>
<organism evidence="1 2">
    <name type="scientific">Simiduia curdlanivorans</name>
    <dbReference type="NCBI Taxonomy" id="1492769"/>
    <lineage>
        <taxon>Bacteria</taxon>
        <taxon>Pseudomonadati</taxon>
        <taxon>Pseudomonadota</taxon>
        <taxon>Gammaproteobacteria</taxon>
        <taxon>Cellvibrionales</taxon>
        <taxon>Cellvibrionaceae</taxon>
        <taxon>Simiduia</taxon>
    </lineage>
</organism>
<name>A0ABV8V132_9GAMM</name>
<comment type="caution">
    <text evidence="1">The sequence shown here is derived from an EMBL/GenBank/DDBJ whole genome shotgun (WGS) entry which is preliminary data.</text>
</comment>
<proteinExistence type="predicted"/>
<evidence type="ECO:0000313" key="2">
    <source>
        <dbReference type="Proteomes" id="UP001595840"/>
    </source>
</evidence>